<reference evidence="2" key="1">
    <citation type="journal article" date="2014" name="Int. J. Syst. Evol. Microbiol.">
        <title>Complete genome sequence of Corynebacterium casei LMG S-19264T (=DSM 44701T), isolated from a smear-ripened cheese.</title>
        <authorList>
            <consortium name="US DOE Joint Genome Institute (JGI-PGF)"/>
            <person name="Walter F."/>
            <person name="Albersmeier A."/>
            <person name="Kalinowski J."/>
            <person name="Ruckert C."/>
        </authorList>
    </citation>
    <scope>NUCLEOTIDE SEQUENCE</scope>
    <source>
        <strain evidence="2">VKM Ac-1321</strain>
    </source>
</reference>
<protein>
    <submittedName>
        <fullName evidence="2">Uncharacterized protein</fullName>
    </submittedName>
</protein>
<sequence>MAFGRIYPTIYRCNQGELPAGVLTNGLRYVALRHARNLAYTGSATATQRVAPTSPPSGHHPSGARQPQSHPPHTLQPPQGNCDDRSGKCPEAMAG</sequence>
<keyword evidence="3" id="KW-1185">Reference proteome</keyword>
<accession>A0A9W6NQW6</accession>
<evidence type="ECO:0000313" key="2">
    <source>
        <dbReference type="EMBL" id="GLL05969.1"/>
    </source>
</evidence>
<dbReference type="EMBL" id="BSFP01000066">
    <property type="protein sequence ID" value="GLL05969.1"/>
    <property type="molecule type" value="Genomic_DNA"/>
</dbReference>
<dbReference type="Proteomes" id="UP001143480">
    <property type="component" value="Unassembled WGS sequence"/>
</dbReference>
<name>A0A9W6NQW6_9ACTN</name>
<evidence type="ECO:0000313" key="3">
    <source>
        <dbReference type="Proteomes" id="UP001143480"/>
    </source>
</evidence>
<feature type="region of interest" description="Disordered" evidence="1">
    <location>
        <begin position="42"/>
        <end position="95"/>
    </location>
</feature>
<proteinExistence type="predicted"/>
<organism evidence="2 3">
    <name type="scientific">Dactylosporangium matsuzakiense</name>
    <dbReference type="NCBI Taxonomy" id="53360"/>
    <lineage>
        <taxon>Bacteria</taxon>
        <taxon>Bacillati</taxon>
        <taxon>Actinomycetota</taxon>
        <taxon>Actinomycetes</taxon>
        <taxon>Micromonosporales</taxon>
        <taxon>Micromonosporaceae</taxon>
        <taxon>Dactylosporangium</taxon>
    </lineage>
</organism>
<reference evidence="2" key="2">
    <citation type="submission" date="2023-01" db="EMBL/GenBank/DDBJ databases">
        <authorList>
            <person name="Sun Q."/>
            <person name="Evtushenko L."/>
        </authorList>
    </citation>
    <scope>NUCLEOTIDE SEQUENCE</scope>
    <source>
        <strain evidence="2">VKM Ac-1321</strain>
    </source>
</reference>
<comment type="caution">
    <text evidence="2">The sequence shown here is derived from an EMBL/GenBank/DDBJ whole genome shotgun (WGS) entry which is preliminary data.</text>
</comment>
<feature type="compositionally biased region" description="Polar residues" evidence="1">
    <location>
        <begin position="42"/>
        <end position="51"/>
    </location>
</feature>
<gene>
    <name evidence="2" type="ORF">GCM10017581_077170</name>
</gene>
<dbReference type="AlphaFoldDB" id="A0A9W6NQW6"/>
<evidence type="ECO:0000256" key="1">
    <source>
        <dbReference type="SAM" id="MobiDB-lite"/>
    </source>
</evidence>